<dbReference type="EMBL" id="KZ993872">
    <property type="protein sequence ID" value="RKO94527.1"/>
    <property type="molecule type" value="Genomic_DNA"/>
</dbReference>
<reference evidence="3" key="1">
    <citation type="journal article" date="2018" name="Nat. Microbiol.">
        <title>Leveraging single-cell genomics to expand the fungal tree of life.</title>
        <authorList>
            <person name="Ahrendt S.R."/>
            <person name="Quandt C.A."/>
            <person name="Ciobanu D."/>
            <person name="Clum A."/>
            <person name="Salamov A."/>
            <person name="Andreopoulos B."/>
            <person name="Cheng J.F."/>
            <person name="Woyke T."/>
            <person name="Pelin A."/>
            <person name="Henrissat B."/>
            <person name="Reynolds N.K."/>
            <person name="Benny G.L."/>
            <person name="Smith M.E."/>
            <person name="James T.Y."/>
            <person name="Grigoriev I.V."/>
        </authorList>
    </citation>
    <scope>NUCLEOTIDE SEQUENCE [LARGE SCALE GENOMIC DNA]</scope>
</reference>
<feature type="region of interest" description="Disordered" evidence="1">
    <location>
        <begin position="359"/>
        <end position="398"/>
    </location>
</feature>
<dbReference type="AlphaFoldDB" id="A0A4V1ISS0"/>
<feature type="region of interest" description="Disordered" evidence="1">
    <location>
        <begin position="302"/>
        <end position="347"/>
    </location>
</feature>
<feature type="compositionally biased region" description="Low complexity" evidence="1">
    <location>
        <begin position="55"/>
        <end position="80"/>
    </location>
</feature>
<feature type="region of interest" description="Disordered" evidence="1">
    <location>
        <begin position="1"/>
        <end position="87"/>
    </location>
</feature>
<evidence type="ECO:0000256" key="1">
    <source>
        <dbReference type="SAM" id="MobiDB-lite"/>
    </source>
</evidence>
<name>A0A4V1ISS0_9FUNG</name>
<protein>
    <submittedName>
        <fullName evidence="2">Uncharacterized protein</fullName>
    </submittedName>
</protein>
<feature type="compositionally biased region" description="Basic residues" evidence="1">
    <location>
        <begin position="329"/>
        <end position="338"/>
    </location>
</feature>
<proteinExistence type="predicted"/>
<keyword evidence="3" id="KW-1185">Reference proteome</keyword>
<feature type="compositionally biased region" description="Basic and acidic residues" evidence="1">
    <location>
        <begin position="37"/>
        <end position="53"/>
    </location>
</feature>
<sequence>MRQAEKVRRLRREGRGGKGEVGRERKVSKTPVPTRPFDFHHHDHRQEQQDFVHKAPATSATPTTSSSAPTSTGAWTAPASRPSTFGAATWRPANNAFGGTMTSAAAFGSDPMRVDSGGVREGAGNGTDRFTDTLRASQPSSLKQGMMGAMGWRNGRSDGRLHDGPPWRCLPSWLPLSGFPNHAIPDAESDEEGEGPIPTPVAPWTSNAPANPIGGPFELVHYFIDELKHGVLHMQRVYKSHGYKGGKLPRGLRHPPPTADYTIKSGQNKNKIVRKPKDSWLSLRHFKKSLESIQQNCIIRPPPPIGPCLGSGPTKNENHPPLRRSTTPKSRRMPRKPPIRTARTTSSCAVYAPPGFWLRQEERHRRGHEVSRPPRLPQRAAQERLYKKPTYDSDELLT</sequence>
<feature type="compositionally biased region" description="Basic and acidic residues" evidence="1">
    <location>
        <begin position="359"/>
        <end position="372"/>
    </location>
</feature>
<accession>A0A4V1ISS0</accession>
<evidence type="ECO:0000313" key="2">
    <source>
        <dbReference type="EMBL" id="RKO94527.1"/>
    </source>
</evidence>
<evidence type="ECO:0000313" key="3">
    <source>
        <dbReference type="Proteomes" id="UP000269721"/>
    </source>
</evidence>
<gene>
    <name evidence="2" type="ORF">BDK51DRAFT_29596</name>
</gene>
<dbReference type="Proteomes" id="UP000269721">
    <property type="component" value="Unassembled WGS sequence"/>
</dbReference>
<feature type="compositionally biased region" description="Basic and acidic residues" evidence="1">
    <location>
        <begin position="1"/>
        <end position="27"/>
    </location>
</feature>
<feature type="compositionally biased region" description="Basic and acidic residues" evidence="1">
    <location>
        <begin position="381"/>
        <end position="391"/>
    </location>
</feature>
<feature type="region of interest" description="Disordered" evidence="1">
    <location>
        <begin position="245"/>
        <end position="264"/>
    </location>
</feature>
<organism evidence="2 3">
    <name type="scientific">Blyttiomyces helicus</name>
    <dbReference type="NCBI Taxonomy" id="388810"/>
    <lineage>
        <taxon>Eukaryota</taxon>
        <taxon>Fungi</taxon>
        <taxon>Fungi incertae sedis</taxon>
        <taxon>Chytridiomycota</taxon>
        <taxon>Chytridiomycota incertae sedis</taxon>
        <taxon>Chytridiomycetes</taxon>
        <taxon>Chytridiomycetes incertae sedis</taxon>
        <taxon>Blyttiomyces</taxon>
    </lineage>
</organism>